<feature type="transmembrane region" description="Helical" evidence="1">
    <location>
        <begin position="15"/>
        <end position="35"/>
    </location>
</feature>
<dbReference type="InterPro" id="IPR010994">
    <property type="entry name" value="RuvA_2-like"/>
</dbReference>
<dbReference type="Gene3D" id="1.10.150.310">
    <property type="entry name" value="Tex RuvX-like domain-like"/>
    <property type="match status" value="1"/>
</dbReference>
<gene>
    <name evidence="3" type="ORF">FC64_GL001034</name>
</gene>
<evidence type="ECO:0000313" key="4">
    <source>
        <dbReference type="Proteomes" id="UP000051291"/>
    </source>
</evidence>
<dbReference type="Pfam" id="PF12836">
    <property type="entry name" value="HHH_3"/>
    <property type="match status" value="1"/>
</dbReference>
<dbReference type="EMBL" id="AYYZ01000029">
    <property type="protein sequence ID" value="KRM51841.1"/>
    <property type="molecule type" value="Genomic_DNA"/>
</dbReference>
<sequence length="225" mass="24465">MLIESLQEFWEKYRIQIIIGGLVVGILGFLFLPGIGGQSNEQQSMNDIRSMSISQRSKKNQAGEIKSLTASTGDVYVDIKGAVLHPGAYQMAAQQRVGDAVQKAGGYTPEADPIQVNLAQKITDQMVIYIPRRGEKIPIVNSISGQNSGTTLNPMVTESNSNGKVNLNTATLEQLKGLTGVGEKKAQKILEYRQQHGQFKSVEELKNVNGFGEKSLATLAEQICV</sequence>
<comment type="caution">
    <text evidence="3">The sequence shown here is derived from an EMBL/GenBank/DDBJ whole genome shotgun (WGS) entry which is preliminary data.</text>
</comment>
<feature type="domain" description="Helix-hairpin-helix DNA-binding motif class 1" evidence="2">
    <location>
        <begin position="203"/>
        <end position="222"/>
    </location>
</feature>
<dbReference type="RefSeq" id="WP_057906886.1">
    <property type="nucleotide sequence ID" value="NZ_AYYZ01000029.1"/>
</dbReference>
<dbReference type="InterPro" id="IPR019554">
    <property type="entry name" value="Soluble_ligand-bd"/>
</dbReference>
<dbReference type="GO" id="GO:0006281">
    <property type="term" value="P:DNA repair"/>
    <property type="evidence" value="ECO:0007669"/>
    <property type="project" value="InterPro"/>
</dbReference>
<accession>A0A0R1ZAY1</accession>
<dbReference type="SMART" id="SM00278">
    <property type="entry name" value="HhH1"/>
    <property type="match status" value="2"/>
</dbReference>
<dbReference type="AlphaFoldDB" id="A0A0R1ZAY1"/>
<keyword evidence="4" id="KW-1185">Reference proteome</keyword>
<organism evidence="3 4">
    <name type="scientific">Ligilactobacillus araffinosus DSM 20653</name>
    <dbReference type="NCBI Taxonomy" id="1423820"/>
    <lineage>
        <taxon>Bacteria</taxon>
        <taxon>Bacillati</taxon>
        <taxon>Bacillota</taxon>
        <taxon>Bacilli</taxon>
        <taxon>Lactobacillales</taxon>
        <taxon>Lactobacillaceae</taxon>
        <taxon>Ligilactobacillus</taxon>
    </lineage>
</organism>
<dbReference type="Gene3D" id="3.10.560.10">
    <property type="entry name" value="Outer membrane lipoprotein wza domain like"/>
    <property type="match status" value="1"/>
</dbReference>
<dbReference type="InterPro" id="IPR051675">
    <property type="entry name" value="Endo/Exo/Phosphatase_dom_1"/>
</dbReference>
<dbReference type="Proteomes" id="UP000051291">
    <property type="component" value="Unassembled WGS sequence"/>
</dbReference>
<dbReference type="SUPFAM" id="SSF47781">
    <property type="entry name" value="RuvA domain 2-like"/>
    <property type="match status" value="1"/>
</dbReference>
<dbReference type="GO" id="GO:0015628">
    <property type="term" value="P:protein secretion by the type II secretion system"/>
    <property type="evidence" value="ECO:0007669"/>
    <property type="project" value="TreeGrafter"/>
</dbReference>
<proteinExistence type="predicted"/>
<dbReference type="PANTHER" id="PTHR21180">
    <property type="entry name" value="ENDONUCLEASE/EXONUCLEASE/PHOSPHATASE FAMILY DOMAIN-CONTAINING PROTEIN 1"/>
    <property type="match status" value="1"/>
</dbReference>
<dbReference type="InterPro" id="IPR003583">
    <property type="entry name" value="Hlx-hairpin-Hlx_DNA-bd_motif"/>
</dbReference>
<keyword evidence="1" id="KW-0812">Transmembrane</keyword>
<evidence type="ECO:0000259" key="2">
    <source>
        <dbReference type="SMART" id="SM00278"/>
    </source>
</evidence>
<dbReference type="PANTHER" id="PTHR21180:SF32">
    <property type="entry name" value="ENDONUCLEASE_EXONUCLEASE_PHOSPHATASE FAMILY DOMAIN-CONTAINING PROTEIN 1"/>
    <property type="match status" value="1"/>
</dbReference>
<dbReference type="GO" id="GO:0015627">
    <property type="term" value="C:type II protein secretion system complex"/>
    <property type="evidence" value="ECO:0007669"/>
    <property type="project" value="TreeGrafter"/>
</dbReference>
<name>A0A0R1ZAY1_9LACO</name>
<evidence type="ECO:0000256" key="1">
    <source>
        <dbReference type="SAM" id="Phobius"/>
    </source>
</evidence>
<dbReference type="NCBIfam" id="TIGR00426">
    <property type="entry name" value="competence protein ComEA helix-hairpin-helix repeat region"/>
    <property type="match status" value="1"/>
</dbReference>
<evidence type="ECO:0000313" key="3">
    <source>
        <dbReference type="EMBL" id="KRM51841.1"/>
    </source>
</evidence>
<dbReference type="Pfam" id="PF10531">
    <property type="entry name" value="SLBB"/>
    <property type="match status" value="1"/>
</dbReference>
<keyword evidence="1" id="KW-0472">Membrane</keyword>
<feature type="domain" description="Helix-hairpin-helix DNA-binding motif class 1" evidence="2">
    <location>
        <begin position="173"/>
        <end position="192"/>
    </location>
</feature>
<reference evidence="3 4" key="1">
    <citation type="journal article" date="2015" name="Genome Announc.">
        <title>Expanding the biotechnology potential of lactobacilli through comparative genomics of 213 strains and associated genera.</title>
        <authorList>
            <person name="Sun Z."/>
            <person name="Harris H.M."/>
            <person name="McCann A."/>
            <person name="Guo C."/>
            <person name="Argimon S."/>
            <person name="Zhang W."/>
            <person name="Yang X."/>
            <person name="Jeffery I.B."/>
            <person name="Cooney J.C."/>
            <person name="Kagawa T.F."/>
            <person name="Liu W."/>
            <person name="Song Y."/>
            <person name="Salvetti E."/>
            <person name="Wrobel A."/>
            <person name="Rasinkangas P."/>
            <person name="Parkhill J."/>
            <person name="Rea M.C."/>
            <person name="O'Sullivan O."/>
            <person name="Ritari J."/>
            <person name="Douillard F.P."/>
            <person name="Paul Ross R."/>
            <person name="Yang R."/>
            <person name="Briner A.E."/>
            <person name="Felis G.E."/>
            <person name="de Vos W.M."/>
            <person name="Barrangou R."/>
            <person name="Klaenhammer T.R."/>
            <person name="Caufield P.W."/>
            <person name="Cui Y."/>
            <person name="Zhang H."/>
            <person name="O'Toole P.W."/>
        </authorList>
    </citation>
    <scope>NUCLEOTIDE SEQUENCE [LARGE SCALE GENOMIC DNA]</scope>
    <source>
        <strain evidence="3 4">DSM 20653</strain>
    </source>
</reference>
<keyword evidence="1" id="KW-1133">Transmembrane helix</keyword>
<dbReference type="PATRIC" id="fig|1423820.4.peg.1058"/>
<dbReference type="GO" id="GO:0003677">
    <property type="term" value="F:DNA binding"/>
    <property type="evidence" value="ECO:0007669"/>
    <property type="project" value="InterPro"/>
</dbReference>
<protein>
    <submittedName>
        <fullName evidence="3">ComEA protein</fullName>
    </submittedName>
</protein>
<dbReference type="STRING" id="1423820.FC64_GL001034"/>
<dbReference type="InterPro" id="IPR004509">
    <property type="entry name" value="Competence_ComEA_HhH"/>
</dbReference>